<feature type="signal peptide" evidence="2">
    <location>
        <begin position="1"/>
        <end position="20"/>
    </location>
</feature>
<evidence type="ECO:0000313" key="3">
    <source>
        <dbReference type="EMBL" id="BDS05030.1"/>
    </source>
</evidence>
<accession>A0AAT9FGD3</accession>
<evidence type="ECO:0000256" key="1">
    <source>
        <dbReference type="SAM" id="MobiDB-lite"/>
    </source>
</evidence>
<feature type="region of interest" description="Disordered" evidence="1">
    <location>
        <begin position="197"/>
        <end position="227"/>
    </location>
</feature>
<keyword evidence="2" id="KW-0732">Signal</keyword>
<reference evidence="3" key="1">
    <citation type="submission" date="2024-07" db="EMBL/GenBank/DDBJ databases">
        <title>Complete genome sequence of Verrucomicrobiaceae bacterium NT6N.</title>
        <authorList>
            <person name="Huang C."/>
            <person name="Takami H."/>
            <person name="Hamasaki K."/>
        </authorList>
    </citation>
    <scope>NUCLEOTIDE SEQUENCE</scope>
    <source>
        <strain evidence="3">NT6N</strain>
    </source>
</reference>
<gene>
    <name evidence="3" type="ORF">NT6N_00700</name>
</gene>
<dbReference type="EMBL" id="AP026866">
    <property type="protein sequence ID" value="BDS05030.1"/>
    <property type="molecule type" value="Genomic_DNA"/>
</dbReference>
<protein>
    <recommendedName>
        <fullName evidence="4">Peptidase S1 domain-containing protein</fullName>
    </recommendedName>
</protein>
<organism evidence="3">
    <name type="scientific">Oceaniferula spumae</name>
    <dbReference type="NCBI Taxonomy" id="2979115"/>
    <lineage>
        <taxon>Bacteria</taxon>
        <taxon>Pseudomonadati</taxon>
        <taxon>Verrucomicrobiota</taxon>
        <taxon>Verrucomicrobiia</taxon>
        <taxon>Verrucomicrobiales</taxon>
        <taxon>Verrucomicrobiaceae</taxon>
        <taxon>Oceaniferula</taxon>
    </lineage>
</organism>
<sequence>MKFIGLLFLCVITGTQPAAAIYSQFVIMTPDAGRAQADFQPWLYSDKKQPEIVTVVVPFHKGMKKYWLITASHALKDDQLDFRPLITASYKPIPKYITSIIPLSPPLDDLGQPQTAGFIIIKIRKDDLARHYIHHDFAVGVDDGGYYRTYNLSSYPIGKQFDGVRDRGMELSRAKRQDEVQKLKRNHEASIEFNKALREKQKRAQDATKQPAPDLQVSPDGGQSAKP</sequence>
<evidence type="ECO:0000256" key="2">
    <source>
        <dbReference type="SAM" id="SignalP"/>
    </source>
</evidence>
<name>A0AAT9FGD3_9BACT</name>
<evidence type="ECO:0008006" key="4">
    <source>
        <dbReference type="Google" id="ProtNLM"/>
    </source>
</evidence>
<proteinExistence type="predicted"/>
<feature type="compositionally biased region" description="Basic and acidic residues" evidence="1">
    <location>
        <begin position="197"/>
        <end position="206"/>
    </location>
</feature>
<feature type="chain" id="PRO_5043411852" description="Peptidase S1 domain-containing protein" evidence="2">
    <location>
        <begin position="21"/>
        <end position="227"/>
    </location>
</feature>
<dbReference type="AlphaFoldDB" id="A0AAT9FGD3"/>
<dbReference type="KEGG" id="osu:NT6N_00700"/>